<reference evidence="7" key="3">
    <citation type="submission" date="2015-06" db="UniProtKB">
        <authorList>
            <consortium name="EnsemblProtists"/>
        </authorList>
    </citation>
    <scope>IDENTIFICATION</scope>
</reference>
<dbReference type="GO" id="GO:0004674">
    <property type="term" value="F:protein serine/threonine kinase activity"/>
    <property type="evidence" value="ECO:0007669"/>
    <property type="project" value="TreeGrafter"/>
</dbReference>
<evidence type="ECO:0000313" key="8">
    <source>
        <dbReference type="Proteomes" id="UP000011087"/>
    </source>
</evidence>
<organism evidence="6">
    <name type="scientific">Guillardia theta (strain CCMP2712)</name>
    <name type="common">Cryptophyte</name>
    <dbReference type="NCBI Taxonomy" id="905079"/>
    <lineage>
        <taxon>Eukaryota</taxon>
        <taxon>Cryptophyceae</taxon>
        <taxon>Pyrenomonadales</taxon>
        <taxon>Geminigeraceae</taxon>
        <taxon>Guillardia</taxon>
    </lineage>
</organism>
<dbReference type="HOGENOM" id="CLU_000288_7_26_1"/>
<feature type="non-terminal residue" evidence="6">
    <location>
        <position position="70"/>
    </location>
</feature>
<dbReference type="PANTHER" id="PTHR44329">
    <property type="entry name" value="SERINE/THREONINE-PROTEIN KINASE TNNI3K-RELATED"/>
    <property type="match status" value="1"/>
</dbReference>
<dbReference type="InterPro" id="IPR000719">
    <property type="entry name" value="Prot_kinase_dom"/>
</dbReference>
<proteinExistence type="predicted"/>
<reference evidence="6 8" key="1">
    <citation type="journal article" date="2012" name="Nature">
        <title>Algal genomes reveal evolutionary mosaicism and the fate of nucleomorphs.</title>
        <authorList>
            <consortium name="DOE Joint Genome Institute"/>
            <person name="Curtis B.A."/>
            <person name="Tanifuji G."/>
            <person name="Burki F."/>
            <person name="Gruber A."/>
            <person name="Irimia M."/>
            <person name="Maruyama S."/>
            <person name="Arias M.C."/>
            <person name="Ball S.G."/>
            <person name="Gile G.H."/>
            <person name="Hirakawa Y."/>
            <person name="Hopkins J.F."/>
            <person name="Kuo A."/>
            <person name="Rensing S.A."/>
            <person name="Schmutz J."/>
            <person name="Symeonidi A."/>
            <person name="Elias M."/>
            <person name="Eveleigh R.J."/>
            <person name="Herman E.K."/>
            <person name="Klute M.J."/>
            <person name="Nakayama T."/>
            <person name="Obornik M."/>
            <person name="Reyes-Prieto A."/>
            <person name="Armbrust E.V."/>
            <person name="Aves S.J."/>
            <person name="Beiko R.G."/>
            <person name="Coutinho P."/>
            <person name="Dacks J.B."/>
            <person name="Durnford D.G."/>
            <person name="Fast N.M."/>
            <person name="Green B.R."/>
            <person name="Grisdale C.J."/>
            <person name="Hempel F."/>
            <person name="Henrissat B."/>
            <person name="Hoppner M.P."/>
            <person name="Ishida K."/>
            <person name="Kim E."/>
            <person name="Koreny L."/>
            <person name="Kroth P.G."/>
            <person name="Liu Y."/>
            <person name="Malik S.B."/>
            <person name="Maier U.G."/>
            <person name="McRose D."/>
            <person name="Mock T."/>
            <person name="Neilson J.A."/>
            <person name="Onodera N.T."/>
            <person name="Poole A.M."/>
            <person name="Pritham E.J."/>
            <person name="Richards T.A."/>
            <person name="Rocap G."/>
            <person name="Roy S.W."/>
            <person name="Sarai C."/>
            <person name="Schaack S."/>
            <person name="Shirato S."/>
            <person name="Slamovits C.H."/>
            <person name="Spencer D.F."/>
            <person name="Suzuki S."/>
            <person name="Worden A.Z."/>
            <person name="Zauner S."/>
            <person name="Barry K."/>
            <person name="Bell C."/>
            <person name="Bharti A.K."/>
            <person name="Crow J.A."/>
            <person name="Grimwood J."/>
            <person name="Kramer R."/>
            <person name="Lindquist E."/>
            <person name="Lucas S."/>
            <person name="Salamov A."/>
            <person name="McFadden G.I."/>
            <person name="Lane C.E."/>
            <person name="Keeling P.J."/>
            <person name="Gray M.W."/>
            <person name="Grigoriev I.V."/>
            <person name="Archibald J.M."/>
        </authorList>
    </citation>
    <scope>NUCLEOTIDE SEQUENCE</scope>
    <source>
        <strain evidence="6 8">CCMP2712</strain>
    </source>
</reference>
<dbReference type="Gene3D" id="1.10.510.10">
    <property type="entry name" value="Transferase(Phosphotransferase) domain 1"/>
    <property type="match status" value="1"/>
</dbReference>
<reference evidence="8" key="2">
    <citation type="submission" date="2012-11" db="EMBL/GenBank/DDBJ databases">
        <authorList>
            <person name="Kuo A."/>
            <person name="Curtis B.A."/>
            <person name="Tanifuji G."/>
            <person name="Burki F."/>
            <person name="Gruber A."/>
            <person name="Irimia M."/>
            <person name="Maruyama S."/>
            <person name="Arias M.C."/>
            <person name="Ball S.G."/>
            <person name="Gile G.H."/>
            <person name="Hirakawa Y."/>
            <person name="Hopkins J.F."/>
            <person name="Rensing S.A."/>
            <person name="Schmutz J."/>
            <person name="Symeonidi A."/>
            <person name="Elias M."/>
            <person name="Eveleigh R.J."/>
            <person name="Herman E.K."/>
            <person name="Klute M.J."/>
            <person name="Nakayama T."/>
            <person name="Obornik M."/>
            <person name="Reyes-Prieto A."/>
            <person name="Armbrust E.V."/>
            <person name="Aves S.J."/>
            <person name="Beiko R.G."/>
            <person name="Coutinho P."/>
            <person name="Dacks J.B."/>
            <person name="Durnford D.G."/>
            <person name="Fast N.M."/>
            <person name="Green B.R."/>
            <person name="Grisdale C."/>
            <person name="Hempe F."/>
            <person name="Henrissat B."/>
            <person name="Hoppner M.P."/>
            <person name="Ishida K.-I."/>
            <person name="Kim E."/>
            <person name="Koreny L."/>
            <person name="Kroth P.G."/>
            <person name="Liu Y."/>
            <person name="Malik S.-B."/>
            <person name="Maier U.G."/>
            <person name="McRose D."/>
            <person name="Mock T."/>
            <person name="Neilson J.A."/>
            <person name="Onodera N.T."/>
            <person name="Poole A.M."/>
            <person name="Pritham E.J."/>
            <person name="Richards T.A."/>
            <person name="Rocap G."/>
            <person name="Roy S.W."/>
            <person name="Sarai C."/>
            <person name="Schaack S."/>
            <person name="Shirato S."/>
            <person name="Slamovits C.H."/>
            <person name="Spencer D.F."/>
            <person name="Suzuki S."/>
            <person name="Worden A.Z."/>
            <person name="Zauner S."/>
            <person name="Barry K."/>
            <person name="Bell C."/>
            <person name="Bharti A.K."/>
            <person name="Crow J.A."/>
            <person name="Grimwood J."/>
            <person name="Kramer R."/>
            <person name="Lindquist E."/>
            <person name="Lucas S."/>
            <person name="Salamov A."/>
            <person name="McFadden G.I."/>
            <person name="Lane C.E."/>
            <person name="Keeling P.J."/>
            <person name="Gray M.W."/>
            <person name="Grigoriev I.V."/>
            <person name="Archibald J.M."/>
        </authorList>
    </citation>
    <scope>NUCLEOTIDE SEQUENCE</scope>
    <source>
        <strain evidence="8">CCMP2712</strain>
    </source>
</reference>
<dbReference type="InterPro" id="IPR001245">
    <property type="entry name" value="Ser-Thr/Tyr_kinase_cat_dom"/>
</dbReference>
<name>L1I617_GUITC</name>
<dbReference type="OrthoDB" id="4062651at2759"/>
<feature type="non-terminal residue" evidence="6">
    <location>
        <position position="1"/>
    </location>
</feature>
<dbReference type="RefSeq" id="XP_005818522.1">
    <property type="nucleotide sequence ID" value="XM_005818465.1"/>
</dbReference>
<dbReference type="PANTHER" id="PTHR44329:SF288">
    <property type="entry name" value="MITOGEN-ACTIVATED PROTEIN KINASE KINASE KINASE 20"/>
    <property type="match status" value="1"/>
</dbReference>
<dbReference type="STRING" id="905079.L1I617"/>
<sequence length="70" mass="8164">DLYGFGVMLWEMATGNLPWSDKTYHQMIHLVAVLHHRPPIPPTLPKDLVGVLESCWHRQPEKRPPFHDLL</sequence>
<gene>
    <name evidence="6" type="ORF">GUITHDRAFT_45324</name>
</gene>
<keyword evidence="1" id="KW-0808">Transferase</keyword>
<feature type="domain" description="Protein kinase" evidence="5">
    <location>
        <begin position="1"/>
        <end position="70"/>
    </location>
</feature>
<dbReference type="EnsemblProtists" id="EKX31542">
    <property type="protein sequence ID" value="EKX31542"/>
    <property type="gene ID" value="GUITHDRAFT_45324"/>
</dbReference>
<dbReference type="AlphaFoldDB" id="L1I617"/>
<evidence type="ECO:0000256" key="3">
    <source>
        <dbReference type="ARBA" id="ARBA00022777"/>
    </source>
</evidence>
<dbReference type="eggNOG" id="KOG0192">
    <property type="taxonomic scope" value="Eukaryota"/>
</dbReference>
<evidence type="ECO:0000256" key="2">
    <source>
        <dbReference type="ARBA" id="ARBA00022741"/>
    </source>
</evidence>
<dbReference type="Pfam" id="PF07714">
    <property type="entry name" value="PK_Tyr_Ser-Thr"/>
    <property type="match status" value="1"/>
</dbReference>
<dbReference type="GeneID" id="17288268"/>
<dbReference type="PaxDb" id="55529-EKX31542"/>
<keyword evidence="2" id="KW-0547">Nucleotide-binding</keyword>
<dbReference type="GO" id="GO:0005524">
    <property type="term" value="F:ATP binding"/>
    <property type="evidence" value="ECO:0007669"/>
    <property type="project" value="UniProtKB-KW"/>
</dbReference>
<dbReference type="Proteomes" id="UP000011087">
    <property type="component" value="Unassembled WGS sequence"/>
</dbReference>
<evidence type="ECO:0000256" key="1">
    <source>
        <dbReference type="ARBA" id="ARBA00022679"/>
    </source>
</evidence>
<evidence type="ECO:0000259" key="5">
    <source>
        <dbReference type="PROSITE" id="PS50011"/>
    </source>
</evidence>
<dbReference type="InterPro" id="IPR051681">
    <property type="entry name" value="Ser/Thr_Kinases-Pseudokinases"/>
</dbReference>
<keyword evidence="8" id="KW-1185">Reference proteome</keyword>
<dbReference type="SUPFAM" id="SSF56112">
    <property type="entry name" value="Protein kinase-like (PK-like)"/>
    <property type="match status" value="1"/>
</dbReference>
<dbReference type="KEGG" id="gtt:GUITHDRAFT_45324"/>
<accession>L1I617</accession>
<dbReference type="InterPro" id="IPR011009">
    <property type="entry name" value="Kinase-like_dom_sf"/>
</dbReference>
<dbReference type="PROSITE" id="PS50011">
    <property type="entry name" value="PROTEIN_KINASE_DOM"/>
    <property type="match status" value="1"/>
</dbReference>
<evidence type="ECO:0000313" key="7">
    <source>
        <dbReference type="EnsemblProtists" id="EKX31542"/>
    </source>
</evidence>
<protein>
    <recommendedName>
        <fullName evidence="5">Protein kinase domain-containing protein</fullName>
    </recommendedName>
</protein>
<dbReference type="EMBL" id="JH993265">
    <property type="protein sequence ID" value="EKX31542.1"/>
    <property type="molecule type" value="Genomic_DNA"/>
</dbReference>
<keyword evidence="4" id="KW-0067">ATP-binding</keyword>
<evidence type="ECO:0000313" key="6">
    <source>
        <dbReference type="EMBL" id="EKX31542.1"/>
    </source>
</evidence>
<keyword evidence="3" id="KW-0418">Kinase</keyword>
<evidence type="ECO:0000256" key="4">
    <source>
        <dbReference type="ARBA" id="ARBA00022840"/>
    </source>
</evidence>